<dbReference type="Proteomes" id="UP000824890">
    <property type="component" value="Unassembled WGS sequence"/>
</dbReference>
<accession>A0ABQ7YMN3</accession>
<reference evidence="2 3" key="1">
    <citation type="submission" date="2021-05" db="EMBL/GenBank/DDBJ databases">
        <title>Genome Assembly of Synthetic Allotetraploid Brassica napus Reveals Homoeologous Exchanges between Subgenomes.</title>
        <authorList>
            <person name="Davis J.T."/>
        </authorList>
    </citation>
    <scope>NUCLEOTIDE SEQUENCE [LARGE SCALE GENOMIC DNA]</scope>
    <source>
        <strain evidence="3">cv. Da-Ae</strain>
        <tissue evidence="2">Seedling</tissue>
    </source>
</reference>
<dbReference type="EMBL" id="JAGKQM010000017">
    <property type="protein sequence ID" value="KAH0868857.1"/>
    <property type="molecule type" value="Genomic_DNA"/>
</dbReference>
<keyword evidence="3" id="KW-1185">Reference proteome</keyword>
<feature type="non-terminal residue" evidence="2">
    <location>
        <position position="1"/>
    </location>
</feature>
<gene>
    <name evidence="2" type="ORF">HID58_075879</name>
</gene>
<dbReference type="Gene3D" id="3.30.559.10">
    <property type="entry name" value="Chloramphenicol acetyltransferase-like domain"/>
    <property type="match status" value="4"/>
</dbReference>
<evidence type="ECO:0000313" key="2">
    <source>
        <dbReference type="EMBL" id="KAH0868857.1"/>
    </source>
</evidence>
<dbReference type="PANTHER" id="PTHR31896">
    <property type="entry name" value="FAMILY REGULATORY PROTEIN, PUTATIVE (AFU_ORTHOLOGUE AFUA_3G14730)-RELATED"/>
    <property type="match status" value="1"/>
</dbReference>
<dbReference type="Pfam" id="PF02458">
    <property type="entry name" value="Transferase"/>
    <property type="match status" value="2"/>
</dbReference>
<dbReference type="PANTHER" id="PTHR31896:SF66">
    <property type="entry name" value="ANTHRANILATE N-HYDROXYCINNAMOYL_BENZOYLTRANSFERASE-LIKE PROTEIN"/>
    <property type="match status" value="1"/>
</dbReference>
<comment type="caution">
    <text evidence="2">The sequence shown here is derived from an EMBL/GenBank/DDBJ whole genome shotgun (WGS) entry which is preliminary data.</text>
</comment>
<sequence length="904" mass="100720">YLRVETYGALFVTLKKLTMITIRTTSRKETEPHVTRRPLLNYNLKTDGRRRFGGYLKEHSNPQKREEIEFLQEEDSCASMGSLSSSLRLSSKRSPFLQTLSKNRHSSLTFVHAVARNIEVSDILRLSTSFSSFFPATGVKNCNGVSRSLLMVQVTEMKDGIFIGFGYNSTVADGDSIWKFLNAWSEICSKGLVSEAACLRRLQLKGWFFDEIDYPIRIPDPEAKPATVTASSSLLQELMFHVTKENALKLEAKANDEKVSSFQAALAHIWCSMVKHSGMSREEETYCRLPIDMRRRLSPPLEEDCFGNVSQTGIARVTVGELMDNGLGWAAGKINEMERSQTHENAVASAEKWVRDVKIPVSVGSRDLVVTSSHRFDVYGNDFGWGKPIAARAGPPYVCGRMVVFQGVEEGSLDFQACLHPQVVEKLSEDVDFKEFNGIWIYTLSLTILLHRITSRSEDDKQDMADVVVLSKTIVRPDGSDSDRVKIHLTPWDLFFLRSEYPQRGLLFPKPDPETDIISQLKSSLSLALKFFYPFAGRLVKTEHDKAASFLVDCDGSGVKFIHASAKTVSVSDVLEPVNGIVPEFLPRFFPANGVKSCEGTSESLIAFQVTELRDGVFIAFGYNHMVADGSSFWSFFNTWSEICSTGVDRNKKFPPLLLRGWFLDGIDHPIRIPISETVPPSSPVASSSLLQEKLFRFTRRNISELKSKANGEVSSDDRKISSLQAIAAHMWRSIIKNSDLNPEEVVYCKLLMDMRRRLNPPLDKECFGNVVGFATATTTAGEMVSNGLGWAALQINKTVGSQTDEGFRVFAENWVKEPKIPNHVAVSNSVIVASSPWFNVYGNDFGWGKPIAVRAGPGNTSDGKLIVYPGIEEGNIEIQTCLSSHVLKKISADAEFLEHACVV</sequence>
<evidence type="ECO:0000313" key="3">
    <source>
        <dbReference type="Proteomes" id="UP000824890"/>
    </source>
</evidence>
<dbReference type="InterPro" id="IPR023213">
    <property type="entry name" value="CAT-like_dom_sf"/>
</dbReference>
<keyword evidence="1" id="KW-0808">Transferase</keyword>
<name>A0ABQ7YMN3_BRANA</name>
<evidence type="ECO:0008006" key="4">
    <source>
        <dbReference type="Google" id="ProtNLM"/>
    </source>
</evidence>
<protein>
    <recommendedName>
        <fullName evidence="4">Acetyltransferase</fullName>
    </recommendedName>
</protein>
<proteinExistence type="predicted"/>
<dbReference type="InterPro" id="IPR051283">
    <property type="entry name" value="Sec_Metabolite_Acyltrans"/>
</dbReference>
<organism evidence="2 3">
    <name type="scientific">Brassica napus</name>
    <name type="common">Rape</name>
    <dbReference type="NCBI Taxonomy" id="3708"/>
    <lineage>
        <taxon>Eukaryota</taxon>
        <taxon>Viridiplantae</taxon>
        <taxon>Streptophyta</taxon>
        <taxon>Embryophyta</taxon>
        <taxon>Tracheophyta</taxon>
        <taxon>Spermatophyta</taxon>
        <taxon>Magnoliopsida</taxon>
        <taxon>eudicotyledons</taxon>
        <taxon>Gunneridae</taxon>
        <taxon>Pentapetalae</taxon>
        <taxon>rosids</taxon>
        <taxon>malvids</taxon>
        <taxon>Brassicales</taxon>
        <taxon>Brassicaceae</taxon>
        <taxon>Brassiceae</taxon>
        <taxon>Brassica</taxon>
    </lineage>
</organism>
<evidence type="ECO:0000256" key="1">
    <source>
        <dbReference type="ARBA" id="ARBA00022679"/>
    </source>
</evidence>